<keyword evidence="11" id="KW-1185">Reference proteome</keyword>
<dbReference type="CDD" id="cd06261">
    <property type="entry name" value="TM_PBP2"/>
    <property type="match status" value="1"/>
</dbReference>
<accession>A0A9W6J2M9</accession>
<feature type="transmembrane region" description="Helical" evidence="8">
    <location>
        <begin position="228"/>
        <end position="253"/>
    </location>
</feature>
<feature type="transmembrane region" description="Helical" evidence="8">
    <location>
        <begin position="186"/>
        <end position="207"/>
    </location>
</feature>
<dbReference type="InterPro" id="IPR000515">
    <property type="entry name" value="MetI-like"/>
</dbReference>
<evidence type="ECO:0000256" key="1">
    <source>
        <dbReference type="ARBA" id="ARBA00004651"/>
    </source>
</evidence>
<protein>
    <submittedName>
        <fullName evidence="10">Putrescine/spermidine ABC transporter permease</fullName>
    </submittedName>
</protein>
<evidence type="ECO:0000256" key="6">
    <source>
        <dbReference type="ARBA" id="ARBA00022989"/>
    </source>
</evidence>
<dbReference type="SUPFAM" id="SSF161098">
    <property type="entry name" value="MetI-like"/>
    <property type="match status" value="1"/>
</dbReference>
<comment type="subcellular location">
    <subcellularLocation>
        <location evidence="1 8">Cell membrane</location>
        <topology evidence="1 8">Multi-pass membrane protein</topology>
    </subcellularLocation>
</comment>
<dbReference type="PANTHER" id="PTHR42929:SF3">
    <property type="entry name" value="PUTRESCINE TRANSPORT SYSTEM PERMEASE PROTEIN POTH"/>
    <property type="match status" value="1"/>
</dbReference>
<dbReference type="PROSITE" id="PS50928">
    <property type="entry name" value="ABC_TM1"/>
    <property type="match status" value="1"/>
</dbReference>
<dbReference type="Pfam" id="PF00528">
    <property type="entry name" value="BPD_transp_1"/>
    <property type="match status" value="1"/>
</dbReference>
<feature type="transmembrane region" description="Helical" evidence="8">
    <location>
        <begin position="25"/>
        <end position="45"/>
    </location>
</feature>
<evidence type="ECO:0000313" key="10">
    <source>
        <dbReference type="EMBL" id="GLK68598.1"/>
    </source>
</evidence>
<evidence type="ECO:0000256" key="4">
    <source>
        <dbReference type="ARBA" id="ARBA00022475"/>
    </source>
</evidence>
<keyword evidence="4" id="KW-1003">Cell membrane</keyword>
<dbReference type="EMBL" id="BSFI01000008">
    <property type="protein sequence ID" value="GLK68598.1"/>
    <property type="molecule type" value="Genomic_DNA"/>
</dbReference>
<evidence type="ECO:0000256" key="3">
    <source>
        <dbReference type="ARBA" id="ARBA00022448"/>
    </source>
</evidence>
<evidence type="ECO:0000256" key="5">
    <source>
        <dbReference type="ARBA" id="ARBA00022692"/>
    </source>
</evidence>
<keyword evidence="3 8" id="KW-0813">Transport</keyword>
<organism evidence="10 11">
    <name type="scientific">Hansschlegelia plantiphila</name>
    <dbReference type="NCBI Taxonomy" id="374655"/>
    <lineage>
        <taxon>Bacteria</taxon>
        <taxon>Pseudomonadati</taxon>
        <taxon>Pseudomonadota</taxon>
        <taxon>Alphaproteobacteria</taxon>
        <taxon>Hyphomicrobiales</taxon>
        <taxon>Methylopilaceae</taxon>
        <taxon>Hansschlegelia</taxon>
    </lineage>
</organism>
<sequence length="317" mass="35089">MTDAAAPDASPPARAAAAPGRWKRWLLIAIPYCWLLALFLAPFFIVLKISVSDTVIAQPPYEPVLDLSQGWQGIKDWWSALDLENYSALFDDELYLASYLSSLKIATISTLLTLAIAYPMAYGMARAPKSIRPTLLMAVILPFWTSLLIRVYAWIGILNPDGLLNAFLLWARVINEPLYIMNTETAVYIGIVYSYLPFMVLPLYASLEKLDETLLEAAADLGCPPWKAFWKITVPLSLPGVIAGCFLVFIPAVGEFVIPDLLGGSETLMIGKTLYNEFFLNRDWPVSSAIAVLLLLVLVVPIAIYNNIQAREIGDKA</sequence>
<feature type="transmembrane region" description="Helical" evidence="8">
    <location>
        <begin position="284"/>
        <end position="305"/>
    </location>
</feature>
<dbReference type="PANTHER" id="PTHR42929">
    <property type="entry name" value="INNER MEMBRANE ABC TRANSPORTER PERMEASE PROTEIN YDCU-RELATED-RELATED"/>
    <property type="match status" value="1"/>
</dbReference>
<feature type="transmembrane region" description="Helical" evidence="8">
    <location>
        <begin position="134"/>
        <end position="155"/>
    </location>
</feature>
<evidence type="ECO:0000256" key="8">
    <source>
        <dbReference type="RuleBase" id="RU363032"/>
    </source>
</evidence>
<keyword evidence="6 8" id="KW-1133">Transmembrane helix</keyword>
<dbReference type="GO" id="GO:0005886">
    <property type="term" value="C:plasma membrane"/>
    <property type="evidence" value="ECO:0007669"/>
    <property type="project" value="UniProtKB-SubCell"/>
</dbReference>
<gene>
    <name evidence="10" type="ORF">GCM10008179_22360</name>
</gene>
<dbReference type="GO" id="GO:0055085">
    <property type="term" value="P:transmembrane transport"/>
    <property type="evidence" value="ECO:0007669"/>
    <property type="project" value="InterPro"/>
</dbReference>
<evidence type="ECO:0000256" key="2">
    <source>
        <dbReference type="ARBA" id="ARBA00007069"/>
    </source>
</evidence>
<dbReference type="AlphaFoldDB" id="A0A9W6J2M9"/>
<dbReference type="InterPro" id="IPR035906">
    <property type="entry name" value="MetI-like_sf"/>
</dbReference>
<keyword evidence="7 8" id="KW-0472">Membrane</keyword>
<feature type="domain" description="ABC transmembrane type-1" evidence="9">
    <location>
        <begin position="99"/>
        <end position="305"/>
    </location>
</feature>
<feature type="transmembrane region" description="Helical" evidence="8">
    <location>
        <begin position="99"/>
        <end position="122"/>
    </location>
</feature>
<dbReference type="Gene3D" id="1.10.3720.10">
    <property type="entry name" value="MetI-like"/>
    <property type="match status" value="1"/>
</dbReference>
<dbReference type="Proteomes" id="UP001143372">
    <property type="component" value="Unassembled WGS sequence"/>
</dbReference>
<dbReference type="RefSeq" id="WP_271168828.1">
    <property type="nucleotide sequence ID" value="NZ_BSFI01000008.1"/>
</dbReference>
<comment type="caution">
    <text evidence="10">The sequence shown here is derived from an EMBL/GenBank/DDBJ whole genome shotgun (WGS) entry which is preliminary data.</text>
</comment>
<proteinExistence type="inferred from homology"/>
<evidence type="ECO:0000259" key="9">
    <source>
        <dbReference type="PROSITE" id="PS50928"/>
    </source>
</evidence>
<evidence type="ECO:0000313" key="11">
    <source>
        <dbReference type="Proteomes" id="UP001143372"/>
    </source>
</evidence>
<comment type="similarity">
    <text evidence="2">Belongs to the binding-protein-dependent transport system permease family. CysTW subfamily.</text>
</comment>
<name>A0A9W6J2M9_9HYPH</name>
<evidence type="ECO:0000256" key="7">
    <source>
        <dbReference type="ARBA" id="ARBA00023136"/>
    </source>
</evidence>
<reference evidence="10" key="2">
    <citation type="submission" date="2023-01" db="EMBL/GenBank/DDBJ databases">
        <authorList>
            <person name="Sun Q."/>
            <person name="Evtushenko L."/>
        </authorList>
    </citation>
    <scope>NUCLEOTIDE SEQUENCE</scope>
    <source>
        <strain evidence="10">VKM B-2347</strain>
    </source>
</reference>
<reference evidence="10" key="1">
    <citation type="journal article" date="2014" name="Int. J. Syst. Evol. Microbiol.">
        <title>Complete genome sequence of Corynebacterium casei LMG S-19264T (=DSM 44701T), isolated from a smear-ripened cheese.</title>
        <authorList>
            <consortium name="US DOE Joint Genome Institute (JGI-PGF)"/>
            <person name="Walter F."/>
            <person name="Albersmeier A."/>
            <person name="Kalinowski J."/>
            <person name="Ruckert C."/>
        </authorList>
    </citation>
    <scope>NUCLEOTIDE SEQUENCE</scope>
    <source>
        <strain evidence="10">VKM B-2347</strain>
    </source>
</reference>
<keyword evidence="5 8" id="KW-0812">Transmembrane</keyword>